<accession>A0A378K0J4</accession>
<dbReference type="RefSeq" id="WP_051190707.1">
    <property type="nucleotide sequence ID" value="NZ_CAAAJG010000011.1"/>
</dbReference>
<reference evidence="3 5" key="1">
    <citation type="submission" date="2015-11" db="EMBL/GenBank/DDBJ databases">
        <title>Genomic analysis of 38 Legionella species identifies large and diverse effector repertoires.</title>
        <authorList>
            <person name="Burstein D."/>
            <person name="Amaro F."/>
            <person name="Zusman T."/>
            <person name="Lifshitz Z."/>
            <person name="Cohen O."/>
            <person name="Gilbert J.A."/>
            <person name="Pupko T."/>
            <person name="Shuman H.A."/>
            <person name="Segal G."/>
        </authorList>
    </citation>
    <scope>NUCLEOTIDE SEQUENCE [LARGE SCALE GENOMIC DNA]</scope>
    <source>
        <strain evidence="3 5">ATCC 43877</strain>
    </source>
</reference>
<evidence type="ECO:0000256" key="1">
    <source>
        <dbReference type="SAM" id="Coils"/>
    </source>
</evidence>
<dbReference type="AlphaFoldDB" id="A0A378K0J4"/>
<dbReference type="EMBL" id="LNYN01000013">
    <property type="protein sequence ID" value="KTD37375.1"/>
    <property type="molecule type" value="Genomic_DNA"/>
</dbReference>
<dbReference type="EMBL" id="UGOG01000001">
    <property type="protein sequence ID" value="STX63148.1"/>
    <property type="molecule type" value="Genomic_DNA"/>
</dbReference>
<evidence type="ECO:0000313" key="5">
    <source>
        <dbReference type="Proteomes" id="UP000054985"/>
    </source>
</evidence>
<evidence type="ECO:0000313" key="3">
    <source>
        <dbReference type="EMBL" id="KTD37375.1"/>
    </source>
</evidence>
<feature type="compositionally biased region" description="Polar residues" evidence="2">
    <location>
        <begin position="71"/>
        <end position="91"/>
    </location>
</feature>
<name>A0A378K0J4_9GAMM</name>
<evidence type="ECO:0000313" key="4">
    <source>
        <dbReference type="EMBL" id="STX63148.1"/>
    </source>
</evidence>
<dbReference type="Proteomes" id="UP000054985">
    <property type="component" value="Unassembled WGS sequence"/>
</dbReference>
<organism evidence="4 6">
    <name type="scientific">Legionella moravica</name>
    <dbReference type="NCBI Taxonomy" id="39962"/>
    <lineage>
        <taxon>Bacteria</taxon>
        <taxon>Pseudomonadati</taxon>
        <taxon>Pseudomonadota</taxon>
        <taxon>Gammaproteobacteria</taxon>
        <taxon>Legionellales</taxon>
        <taxon>Legionellaceae</taxon>
        <taxon>Legionella</taxon>
    </lineage>
</organism>
<dbReference type="OrthoDB" id="5993054at2"/>
<gene>
    <name evidence="3" type="ORF">Lmor_0567</name>
    <name evidence="4" type="ORF">NCTC12239_02090</name>
</gene>
<dbReference type="STRING" id="39962.Lmor_0567"/>
<evidence type="ECO:0000313" key="6">
    <source>
        <dbReference type="Proteomes" id="UP000254040"/>
    </source>
</evidence>
<keyword evidence="1" id="KW-0175">Coiled coil</keyword>
<reference evidence="4 6" key="2">
    <citation type="submission" date="2018-06" db="EMBL/GenBank/DDBJ databases">
        <authorList>
            <consortium name="Pathogen Informatics"/>
            <person name="Doyle S."/>
        </authorList>
    </citation>
    <scope>NUCLEOTIDE SEQUENCE [LARGE SCALE GENOMIC DNA]</scope>
    <source>
        <strain evidence="4 6">NCTC12239</strain>
    </source>
</reference>
<feature type="coiled-coil region" evidence="1">
    <location>
        <begin position="40"/>
        <end position="67"/>
    </location>
</feature>
<proteinExistence type="predicted"/>
<feature type="compositionally biased region" description="Low complexity" evidence="2">
    <location>
        <begin position="98"/>
        <end position="110"/>
    </location>
</feature>
<dbReference type="Proteomes" id="UP000254040">
    <property type="component" value="Unassembled WGS sequence"/>
</dbReference>
<feature type="region of interest" description="Disordered" evidence="2">
    <location>
        <begin position="71"/>
        <end position="114"/>
    </location>
</feature>
<keyword evidence="5" id="KW-1185">Reference proteome</keyword>
<protein>
    <submittedName>
        <fullName evidence="4">Uncharacterized protein</fullName>
    </submittedName>
</protein>
<evidence type="ECO:0000256" key="2">
    <source>
        <dbReference type="SAM" id="MobiDB-lite"/>
    </source>
</evidence>
<sequence length="582" mass="63826">MKLLLSEEKRRPVSTLASSSILATLLTVSVSVPGHTASTSNEQQKQIEALENRVRLLEQLLIAQHKATTKISHGSKSNGSTQIHKTKQVITSDKPHVKQPVVQKPVAHPVSSTSTKGPYIAKDKKIYLKGLTITPGGFFALEGFTRSLYQQSDVGSFFSGIPLGNNPLHYMRETRLSARQSRLSSLFEGVINPETLVSGYLEVDFLGNGSANSTESNSFDLRLRHAYFNTDWNNWGVHVLAGQTWSLATTNLKGITPRNELVPLTIDAQYVVGFVWKRQPQLRLVKNLGEVFTAAISIENAQTTFGGTPCGTNLGNGVISQICSSPGIQTLPNVAIFSLNNIPDVIGKLAYEDTFNHHRVHIEGIGLHRNFYNRVRTAPNYNENHDTSAYGFGGSGVIEVLPKLLDLQGNFLAGRGIGSYSSGFLPDATLNSNGTLTAIPEVIFMAGATLHATPKLDLYVYGGKEQEDRTYFRVNDNYFGYGVPNANNTGCNIEYGICEGNNQAIWQVTTGLWNKVYQGDFGDLRAGLQYSYTVRKLFSGNGGQTNVVNPQYIGYQTSDQMVFASLRYYPFTTQEVSSAAIK</sequence>